<evidence type="ECO:0000313" key="4">
    <source>
        <dbReference type="EMBL" id="KAL0444146.1"/>
    </source>
</evidence>
<dbReference type="EMBL" id="JACGWN010000007">
    <property type="protein sequence ID" value="KAL0444146.1"/>
    <property type="molecule type" value="Genomic_DNA"/>
</dbReference>
<feature type="signal peptide" evidence="2">
    <location>
        <begin position="1"/>
        <end position="26"/>
    </location>
</feature>
<keyword evidence="2" id="KW-0732">Signal</keyword>
<dbReference type="InterPro" id="IPR012337">
    <property type="entry name" value="RNaseH-like_sf"/>
</dbReference>
<sequence>MGLNFLVLSAKFFSIIMVFYNQRSCSYTPQQNGVAEHKHKHLLAIARALLFQASLPERFLGECILTASDPTSPSCCPIPLVPHSVDATYVSPQSQTSEPSLTSLSPALLAHSPATSSSASPNSSPPEAILVQPRHSTKASVKPSWMSDFYCQLNYSAPTYTLQGFSSTYTCFVASLSTLQEPRSYKEAAASKEWREAMNVEIMALELDHYKVRLVAKGYTQVEGVNYVESFSSIAKAITAHSLLAVAAARNWEIHQLDTSRQWNQEFTSKLLWFGFVKSYHDHCLFTKGTAHEFIALLVYVDDVLVIVRSDAGISLTRTKYIHDILSDTGLLSAKGVTTPLPQDISYRVQQLSQILLHPCDGHWAVAIHLVCYLKGTPHTGLFFPSSSSLQLRAYCDADWGSCTNTRSSISGFCIFLGSALVSWKTKKQATVSRSSAEAKYCSLVATLCDLQRVSYILPTLGVSPSLPNPMCCDNKAALHIMVNPII</sequence>
<evidence type="ECO:0000256" key="1">
    <source>
        <dbReference type="SAM" id="MobiDB-lite"/>
    </source>
</evidence>
<accession>A0AAW2WW09</accession>
<comment type="caution">
    <text evidence="4">The sequence shown here is derived from an EMBL/GenBank/DDBJ whole genome shotgun (WGS) entry which is preliminary data.</text>
</comment>
<feature type="domain" description="Reverse transcriptase Ty1/copia-type" evidence="3">
    <location>
        <begin position="206"/>
        <end position="260"/>
    </location>
</feature>
<protein>
    <submittedName>
        <fullName evidence="4">Retrovirus-related Pol polyprotein from transposon RE2</fullName>
    </submittedName>
</protein>
<name>A0AAW2WW09_9LAMI</name>
<gene>
    <name evidence="4" type="ORF">Slati_2137300</name>
</gene>
<reference evidence="4" key="1">
    <citation type="submission" date="2020-06" db="EMBL/GenBank/DDBJ databases">
        <authorList>
            <person name="Li T."/>
            <person name="Hu X."/>
            <person name="Zhang T."/>
            <person name="Song X."/>
            <person name="Zhang H."/>
            <person name="Dai N."/>
            <person name="Sheng W."/>
            <person name="Hou X."/>
            <person name="Wei L."/>
        </authorList>
    </citation>
    <scope>NUCLEOTIDE SEQUENCE</scope>
    <source>
        <strain evidence="4">KEN1</strain>
        <tissue evidence="4">Leaf</tissue>
    </source>
</reference>
<dbReference type="SUPFAM" id="SSF53098">
    <property type="entry name" value="Ribonuclease H-like"/>
    <property type="match status" value="1"/>
</dbReference>
<reference evidence="4" key="2">
    <citation type="journal article" date="2024" name="Plant">
        <title>Genomic evolution and insights into agronomic trait innovations of Sesamum species.</title>
        <authorList>
            <person name="Miao H."/>
            <person name="Wang L."/>
            <person name="Qu L."/>
            <person name="Liu H."/>
            <person name="Sun Y."/>
            <person name="Le M."/>
            <person name="Wang Q."/>
            <person name="Wei S."/>
            <person name="Zheng Y."/>
            <person name="Lin W."/>
            <person name="Duan Y."/>
            <person name="Cao H."/>
            <person name="Xiong S."/>
            <person name="Wang X."/>
            <person name="Wei L."/>
            <person name="Li C."/>
            <person name="Ma Q."/>
            <person name="Ju M."/>
            <person name="Zhao R."/>
            <person name="Li G."/>
            <person name="Mu C."/>
            <person name="Tian Q."/>
            <person name="Mei H."/>
            <person name="Zhang T."/>
            <person name="Gao T."/>
            <person name="Zhang H."/>
        </authorList>
    </citation>
    <scope>NUCLEOTIDE SEQUENCE</scope>
    <source>
        <strain evidence="4">KEN1</strain>
    </source>
</reference>
<proteinExistence type="predicted"/>
<dbReference type="InterPro" id="IPR013103">
    <property type="entry name" value="RVT_2"/>
</dbReference>
<feature type="compositionally biased region" description="Low complexity" evidence="1">
    <location>
        <begin position="112"/>
        <end position="126"/>
    </location>
</feature>
<dbReference type="AlphaFoldDB" id="A0AAW2WW09"/>
<organism evidence="4">
    <name type="scientific">Sesamum latifolium</name>
    <dbReference type="NCBI Taxonomy" id="2727402"/>
    <lineage>
        <taxon>Eukaryota</taxon>
        <taxon>Viridiplantae</taxon>
        <taxon>Streptophyta</taxon>
        <taxon>Embryophyta</taxon>
        <taxon>Tracheophyta</taxon>
        <taxon>Spermatophyta</taxon>
        <taxon>Magnoliopsida</taxon>
        <taxon>eudicotyledons</taxon>
        <taxon>Gunneridae</taxon>
        <taxon>Pentapetalae</taxon>
        <taxon>asterids</taxon>
        <taxon>lamiids</taxon>
        <taxon>Lamiales</taxon>
        <taxon>Pedaliaceae</taxon>
        <taxon>Sesamum</taxon>
    </lineage>
</organism>
<dbReference type="PANTHER" id="PTHR11439:SF465">
    <property type="entry name" value="REVERSE TRANSCRIPTASE TY1_COPIA-TYPE DOMAIN-CONTAINING PROTEIN"/>
    <property type="match status" value="1"/>
</dbReference>
<evidence type="ECO:0000256" key="2">
    <source>
        <dbReference type="SAM" id="SignalP"/>
    </source>
</evidence>
<evidence type="ECO:0000259" key="3">
    <source>
        <dbReference type="Pfam" id="PF07727"/>
    </source>
</evidence>
<dbReference type="PANTHER" id="PTHR11439">
    <property type="entry name" value="GAG-POL-RELATED RETROTRANSPOSON"/>
    <property type="match status" value="1"/>
</dbReference>
<feature type="region of interest" description="Disordered" evidence="1">
    <location>
        <begin position="112"/>
        <end position="134"/>
    </location>
</feature>
<dbReference type="Pfam" id="PF07727">
    <property type="entry name" value="RVT_2"/>
    <property type="match status" value="1"/>
</dbReference>
<dbReference type="CDD" id="cd09272">
    <property type="entry name" value="RNase_HI_RT_Ty1"/>
    <property type="match status" value="1"/>
</dbReference>
<feature type="chain" id="PRO_5043957625" evidence="2">
    <location>
        <begin position="27"/>
        <end position="487"/>
    </location>
</feature>